<dbReference type="Proteomes" id="UP000093432">
    <property type="component" value="Unassembled WGS sequence"/>
</dbReference>
<name>A0A1B8ZI77_9FLAO</name>
<dbReference type="EMBL" id="MAYG01000012">
    <property type="protein sequence ID" value="OCA71298.1"/>
    <property type="molecule type" value="Genomic_DNA"/>
</dbReference>
<dbReference type="AlphaFoldDB" id="A0A1B8ZI77"/>
<sequence>MRNKNSIFLKTAKIKIKRSGGRKKDAGDLLSACKPYKCHSIKIIFIENLNLLFGFNNLLLHASDFLTLFYICGNK</sequence>
<organism evidence="1 2">
    <name type="scientific">Chryseobacterium arthrosphaerae</name>
    <dbReference type="NCBI Taxonomy" id="651561"/>
    <lineage>
        <taxon>Bacteria</taxon>
        <taxon>Pseudomonadati</taxon>
        <taxon>Bacteroidota</taxon>
        <taxon>Flavobacteriia</taxon>
        <taxon>Flavobacteriales</taxon>
        <taxon>Weeksellaceae</taxon>
        <taxon>Chryseobacterium group</taxon>
        <taxon>Chryseobacterium</taxon>
    </lineage>
</organism>
<evidence type="ECO:0000313" key="1">
    <source>
        <dbReference type="EMBL" id="OCA71298.1"/>
    </source>
</evidence>
<comment type="caution">
    <text evidence="1">The sequence shown here is derived from an EMBL/GenBank/DDBJ whole genome shotgun (WGS) entry which is preliminary data.</text>
</comment>
<evidence type="ECO:0000313" key="2">
    <source>
        <dbReference type="Proteomes" id="UP000093432"/>
    </source>
</evidence>
<accession>A0A1B8ZI77</accession>
<proteinExistence type="predicted"/>
<gene>
    <name evidence="1" type="ORF">BBI00_16370</name>
</gene>
<dbReference type="STRING" id="651561.BBI00_16370"/>
<protein>
    <submittedName>
        <fullName evidence="1">Uncharacterized protein</fullName>
    </submittedName>
</protein>
<reference evidence="2" key="1">
    <citation type="submission" date="2016-07" db="EMBL/GenBank/DDBJ databases">
        <authorList>
            <person name="Florea S."/>
            <person name="Webb J.S."/>
            <person name="Jaromczyk J."/>
            <person name="Schardl C.L."/>
        </authorList>
    </citation>
    <scope>NUCLEOTIDE SEQUENCE [LARGE SCALE GENOMIC DNA]</scope>
    <source>
        <strain evidence="2">CC-VM-7</strain>
    </source>
</reference>